<dbReference type="OrthoDB" id="9762420at2"/>
<dbReference type="Pfam" id="PF04717">
    <property type="entry name" value="Phage_base_V"/>
    <property type="match status" value="1"/>
</dbReference>
<dbReference type="KEGG" id="knv:Pan216_15120"/>
<sequence length="756" mass="82934">MQIRLQIPGSDDPPMVHRLEGREAVSTPFEFVVDLCHARSKEREVLGLIGREVTLVIDVPDRSSIHVQGMIATVGGSFTGAGAASRIDAKYALYRATIVPRIFPLLKNSRFRIFQETTLEDLIEKTLGTTRPAIDFRDGTYPYKMATQYQESDWSHLQRRLEDNGCHYYFTFEETSPTIHFADTSRHAPLVEELLGRAHDRPTLIKWRQRQRLVPCRGTVGDLAHERHSPDLHADAVFSNPIGFAGRETRLDVPAARKIGLETREPFAQRFSRYSWDGEKDEAGLDGLEDLARQQASVRLQEHTVGALVAKGTSTSVHLRPGCAVEIDHGAGEPARYFITRARHSVTLPLPLAGLGDAEAYRCKFECLPIDLPYRVPTRTARPLIDGVETATVVGHARGEVTTNDELSVRVRFAWGSDADSESFWVRVLQPKSGQGFGNVWIPSDGQEVLVQFEQGDPDRPHVIGALYNERNRPAGDRSSHRSIDHMSFGSDRRDSPIASQIAIDKSPGKERIHFVSEKDLEWLAENDLWHVTGRDCKRVYGDSSAVDLSDSGSGCGGTSASAATRTYTLNVSGETTKTVSGDSSLSVTEEAHYAMKGASNWIADAGVEMGALLTNIVGPTWSEIAGWTFRLSMGGANALEYAPLFGALTGLPTFLPSVPGMAASTEMVVGLVDIELFSSPVLARYYRGTLFQMNGFTNIEVDVFLGTSMCHCSVNGIEVEKFDLHAGKSLAVLGSGTLKKRAACVSSDASQKIQV</sequence>
<dbReference type="SUPFAM" id="SSF69255">
    <property type="entry name" value="gp5 N-terminal domain-like"/>
    <property type="match status" value="1"/>
</dbReference>
<dbReference type="Gene3D" id="2.40.50.230">
    <property type="entry name" value="Gp5 N-terminal domain"/>
    <property type="match status" value="1"/>
</dbReference>
<dbReference type="EMBL" id="CP036279">
    <property type="protein sequence ID" value="QDU60664.1"/>
    <property type="molecule type" value="Genomic_DNA"/>
</dbReference>
<evidence type="ECO:0000259" key="2">
    <source>
        <dbReference type="Pfam" id="PF04717"/>
    </source>
</evidence>
<dbReference type="SUPFAM" id="SSF69349">
    <property type="entry name" value="Phage fibre proteins"/>
    <property type="match status" value="1"/>
</dbReference>
<dbReference type="RefSeq" id="WP_145256862.1">
    <property type="nucleotide sequence ID" value="NZ_CP036279.1"/>
</dbReference>
<protein>
    <submittedName>
        <fullName evidence="3">Phage-related baseplate assembly protein</fullName>
    </submittedName>
</protein>
<name>A0A518B122_9BACT</name>
<dbReference type="Proteomes" id="UP000317093">
    <property type="component" value="Chromosome"/>
</dbReference>
<dbReference type="InterPro" id="IPR037026">
    <property type="entry name" value="Vgr_OB-fold_dom_sf"/>
</dbReference>
<accession>A0A518B122</accession>
<dbReference type="NCBIfam" id="TIGR03361">
    <property type="entry name" value="VI_Rhs_Vgr"/>
    <property type="match status" value="1"/>
</dbReference>
<dbReference type="Gene3D" id="2.30.110.50">
    <property type="match status" value="1"/>
</dbReference>
<feature type="domain" description="Gp5/Type VI secretion system Vgr protein OB-fold" evidence="2">
    <location>
        <begin position="406"/>
        <end position="468"/>
    </location>
</feature>
<evidence type="ECO:0000313" key="4">
    <source>
        <dbReference type="Proteomes" id="UP000317093"/>
    </source>
</evidence>
<organism evidence="3 4">
    <name type="scientific">Kolteria novifilia</name>
    <dbReference type="NCBI Taxonomy" id="2527975"/>
    <lineage>
        <taxon>Bacteria</taxon>
        <taxon>Pseudomonadati</taxon>
        <taxon>Planctomycetota</taxon>
        <taxon>Planctomycetia</taxon>
        <taxon>Kolteriales</taxon>
        <taxon>Kolteriaceae</taxon>
        <taxon>Kolteria</taxon>
    </lineage>
</organism>
<gene>
    <name evidence="3" type="ORF">Pan216_15120</name>
</gene>
<dbReference type="InterPro" id="IPR017847">
    <property type="entry name" value="T6SS_RhsGE_Vgr_subset"/>
</dbReference>
<dbReference type="Gene3D" id="3.55.50.10">
    <property type="entry name" value="Baseplate protein-like domains"/>
    <property type="match status" value="1"/>
</dbReference>
<reference evidence="3 4" key="1">
    <citation type="submission" date="2019-02" db="EMBL/GenBank/DDBJ databases">
        <title>Deep-cultivation of Planctomycetes and their phenomic and genomic characterization uncovers novel biology.</title>
        <authorList>
            <person name="Wiegand S."/>
            <person name="Jogler M."/>
            <person name="Boedeker C."/>
            <person name="Pinto D."/>
            <person name="Vollmers J."/>
            <person name="Rivas-Marin E."/>
            <person name="Kohn T."/>
            <person name="Peeters S.H."/>
            <person name="Heuer A."/>
            <person name="Rast P."/>
            <person name="Oberbeckmann S."/>
            <person name="Bunk B."/>
            <person name="Jeske O."/>
            <person name="Meyerdierks A."/>
            <person name="Storesund J.E."/>
            <person name="Kallscheuer N."/>
            <person name="Luecker S."/>
            <person name="Lage O.M."/>
            <person name="Pohl T."/>
            <person name="Merkel B.J."/>
            <person name="Hornburger P."/>
            <person name="Mueller R.-W."/>
            <person name="Bruemmer F."/>
            <person name="Labrenz M."/>
            <person name="Spormann A.M."/>
            <person name="Op den Camp H."/>
            <person name="Overmann J."/>
            <person name="Amann R."/>
            <person name="Jetten M.S.M."/>
            <person name="Mascher T."/>
            <person name="Medema M.H."/>
            <person name="Devos D.P."/>
            <person name="Kaster A.-K."/>
            <person name="Ovreas L."/>
            <person name="Rohde M."/>
            <person name="Galperin M.Y."/>
            <person name="Jogler C."/>
        </authorList>
    </citation>
    <scope>NUCLEOTIDE SEQUENCE [LARGE SCALE GENOMIC DNA]</scope>
    <source>
        <strain evidence="3 4">Pan216</strain>
    </source>
</reference>
<dbReference type="AlphaFoldDB" id="A0A518B122"/>
<evidence type="ECO:0000313" key="3">
    <source>
        <dbReference type="EMBL" id="QDU60664.1"/>
    </source>
</evidence>
<dbReference type="InterPro" id="IPR006531">
    <property type="entry name" value="Gp5/Vgr_OB"/>
</dbReference>
<keyword evidence="4" id="KW-1185">Reference proteome</keyword>
<dbReference type="Gene3D" id="4.10.220.110">
    <property type="match status" value="1"/>
</dbReference>
<feature type="region of interest" description="Disordered" evidence="1">
    <location>
        <begin position="472"/>
        <end position="495"/>
    </location>
</feature>
<proteinExistence type="predicted"/>
<dbReference type="SUPFAM" id="SSF69279">
    <property type="entry name" value="Phage tail proteins"/>
    <property type="match status" value="2"/>
</dbReference>
<dbReference type="Pfam" id="PF05954">
    <property type="entry name" value="Phage_GPD"/>
    <property type="match status" value="1"/>
</dbReference>
<evidence type="ECO:0000256" key="1">
    <source>
        <dbReference type="SAM" id="MobiDB-lite"/>
    </source>
</evidence>